<proteinExistence type="predicted"/>
<evidence type="ECO:0008006" key="4">
    <source>
        <dbReference type="Google" id="ProtNLM"/>
    </source>
</evidence>
<protein>
    <recommendedName>
        <fullName evidence="4">Cyanovirin-N domain-containing protein</fullName>
    </recommendedName>
</protein>
<organism evidence="2 3">
    <name type="scientific">Podospora pseudocomata</name>
    <dbReference type="NCBI Taxonomy" id="2093779"/>
    <lineage>
        <taxon>Eukaryota</taxon>
        <taxon>Fungi</taxon>
        <taxon>Dikarya</taxon>
        <taxon>Ascomycota</taxon>
        <taxon>Pezizomycotina</taxon>
        <taxon>Sordariomycetes</taxon>
        <taxon>Sordariomycetidae</taxon>
        <taxon>Sordariales</taxon>
        <taxon>Podosporaceae</taxon>
        <taxon>Podospora</taxon>
    </lineage>
</organism>
<dbReference type="Proteomes" id="UP001323405">
    <property type="component" value="Unassembled WGS sequence"/>
</dbReference>
<keyword evidence="3" id="KW-1185">Reference proteome</keyword>
<dbReference type="GeneID" id="87902989"/>
<dbReference type="SUPFAM" id="SSF51322">
    <property type="entry name" value="Cyanovirin-N"/>
    <property type="match status" value="1"/>
</dbReference>
<dbReference type="RefSeq" id="XP_062746247.1">
    <property type="nucleotide sequence ID" value="XM_062883401.1"/>
</dbReference>
<accession>A0ABR0GND5</accession>
<dbReference type="EMBL" id="JAFFHA010000004">
    <property type="protein sequence ID" value="KAK4657273.1"/>
    <property type="molecule type" value="Genomic_DNA"/>
</dbReference>
<dbReference type="Gene3D" id="2.30.60.10">
    <property type="entry name" value="Cyanovirin-N"/>
    <property type="match status" value="1"/>
</dbReference>
<name>A0ABR0GND5_9PEZI</name>
<reference evidence="2 3" key="1">
    <citation type="journal article" date="2023" name="bioRxiv">
        <title>High-quality genome assemblies of four members of thePodospora anserinaspecies complex.</title>
        <authorList>
            <person name="Ament-Velasquez S.L."/>
            <person name="Vogan A.A."/>
            <person name="Wallerman O."/>
            <person name="Hartmann F."/>
            <person name="Gautier V."/>
            <person name="Silar P."/>
            <person name="Giraud T."/>
            <person name="Johannesson H."/>
        </authorList>
    </citation>
    <scope>NUCLEOTIDE SEQUENCE [LARGE SCALE GENOMIC DNA]</scope>
    <source>
        <strain evidence="2 3">CBS 415.72m</strain>
    </source>
</reference>
<sequence>MKLSTILGSAAVFLAEADHVTAQHWFSSCSGTFFIVEQRWMVAQCQTTYNTMRWSKLDLNPCISNFNGNLFKTNGVVPGG</sequence>
<dbReference type="PROSITE" id="PS51257">
    <property type="entry name" value="PROKAR_LIPOPROTEIN"/>
    <property type="match status" value="1"/>
</dbReference>
<keyword evidence="1" id="KW-0732">Signal</keyword>
<evidence type="ECO:0000313" key="3">
    <source>
        <dbReference type="Proteomes" id="UP001323405"/>
    </source>
</evidence>
<feature type="chain" id="PRO_5046261715" description="Cyanovirin-N domain-containing protein" evidence="1">
    <location>
        <begin position="23"/>
        <end position="80"/>
    </location>
</feature>
<evidence type="ECO:0000256" key="1">
    <source>
        <dbReference type="SAM" id="SignalP"/>
    </source>
</evidence>
<gene>
    <name evidence="2" type="ORF">QC762_0044170</name>
</gene>
<dbReference type="InterPro" id="IPR036673">
    <property type="entry name" value="Cyanovirin-N_sf"/>
</dbReference>
<evidence type="ECO:0000313" key="2">
    <source>
        <dbReference type="EMBL" id="KAK4657273.1"/>
    </source>
</evidence>
<feature type="signal peptide" evidence="1">
    <location>
        <begin position="1"/>
        <end position="22"/>
    </location>
</feature>
<comment type="caution">
    <text evidence="2">The sequence shown here is derived from an EMBL/GenBank/DDBJ whole genome shotgun (WGS) entry which is preliminary data.</text>
</comment>